<name>A0A498R9A0_9FIRM</name>
<dbReference type="InterPro" id="IPR038763">
    <property type="entry name" value="DHH_sf"/>
</dbReference>
<evidence type="ECO:0000313" key="11">
    <source>
        <dbReference type="Proteomes" id="UP000277811"/>
    </source>
</evidence>
<evidence type="ECO:0000256" key="4">
    <source>
        <dbReference type="ARBA" id="ARBA00022989"/>
    </source>
</evidence>
<evidence type="ECO:0000256" key="6">
    <source>
        <dbReference type="PIRNR" id="PIRNR026583"/>
    </source>
</evidence>
<comment type="subcellular location">
    <subcellularLocation>
        <location evidence="1">Cell membrane</location>
        <topology evidence="1">Multi-pass membrane protein</topology>
    </subcellularLocation>
</comment>
<dbReference type="InterPro" id="IPR003156">
    <property type="entry name" value="DHHA1_dom"/>
</dbReference>
<dbReference type="InterPro" id="IPR049553">
    <property type="entry name" value="GdpP-like_PAS"/>
</dbReference>
<protein>
    <recommendedName>
        <fullName evidence="6">Cyclic-di-AMP phosphodiesterase</fullName>
        <ecNumber evidence="6">3.1.4.-</ecNumber>
    </recommendedName>
</protein>
<evidence type="ECO:0000256" key="2">
    <source>
        <dbReference type="ARBA" id="ARBA00022475"/>
    </source>
</evidence>
<dbReference type="EC" id="3.1.4.-" evidence="6"/>
<dbReference type="GO" id="GO:0005886">
    <property type="term" value="C:plasma membrane"/>
    <property type="evidence" value="ECO:0007669"/>
    <property type="project" value="UniProtKB-SubCell"/>
</dbReference>
<dbReference type="Pfam" id="PF21370">
    <property type="entry name" value="PAS_GdpP"/>
    <property type="match status" value="1"/>
</dbReference>
<feature type="domain" description="GGDEF" evidence="9">
    <location>
        <begin position="177"/>
        <end position="305"/>
    </location>
</feature>
<dbReference type="FunFam" id="3.90.1640.10:FF:000002">
    <property type="entry name" value="Cyclic-di-AMP phosphodiesterase"/>
    <property type="match status" value="1"/>
</dbReference>
<keyword evidence="2 6" id="KW-1003">Cell membrane</keyword>
<dbReference type="PANTHER" id="PTHR47618">
    <property type="entry name" value="BIFUNCTIONAL OLIGORIBONUCLEASE AND PAP PHOSPHATASE NRNA"/>
    <property type="match status" value="1"/>
</dbReference>
<evidence type="ECO:0000256" key="5">
    <source>
        <dbReference type="ARBA" id="ARBA00023136"/>
    </source>
</evidence>
<evidence type="ECO:0000313" key="10">
    <source>
        <dbReference type="EMBL" id="VBB07527.1"/>
    </source>
</evidence>
<dbReference type="EMBL" id="UPPP01000075">
    <property type="protein sequence ID" value="VBB07527.1"/>
    <property type="molecule type" value="Genomic_DNA"/>
</dbReference>
<evidence type="ECO:0000256" key="8">
    <source>
        <dbReference type="SAM" id="Phobius"/>
    </source>
</evidence>
<feature type="transmembrane region" description="Helical" evidence="8">
    <location>
        <begin position="13"/>
        <end position="46"/>
    </location>
</feature>
<feature type="binding site" evidence="7">
    <location>
        <position position="352"/>
    </location>
    <ligand>
        <name>Mn(2+)</name>
        <dbReference type="ChEBI" id="CHEBI:29035"/>
        <label>1</label>
    </ligand>
</feature>
<gene>
    <name evidence="10" type="ORF">LUCI_2776</name>
</gene>
<keyword evidence="4 8" id="KW-1133">Transmembrane helix</keyword>
<dbReference type="SMART" id="SM00267">
    <property type="entry name" value="GGDEF"/>
    <property type="match status" value="1"/>
</dbReference>
<feature type="binding site" evidence="7">
    <location>
        <position position="348"/>
    </location>
    <ligand>
        <name>Mn(2+)</name>
        <dbReference type="ChEBI" id="CHEBI:29035"/>
        <label>1</label>
    </ligand>
</feature>
<feature type="binding site" evidence="7">
    <location>
        <position position="445"/>
    </location>
    <ligand>
        <name>Mn(2+)</name>
        <dbReference type="ChEBI" id="CHEBI:29035"/>
        <label>2</label>
    </ligand>
</feature>
<dbReference type="PANTHER" id="PTHR47618:SF2">
    <property type="entry name" value="CYCLIC-DI-AMP PHOSPHODIESTERASE GDPP"/>
    <property type="match status" value="1"/>
</dbReference>
<keyword evidence="3 8" id="KW-0812">Transmembrane</keyword>
<comment type="similarity">
    <text evidence="6">Belongs to the GdpP/PdeA phosphodiesterase family.</text>
</comment>
<evidence type="ECO:0000259" key="9">
    <source>
        <dbReference type="PROSITE" id="PS50887"/>
    </source>
</evidence>
<dbReference type="Gene3D" id="3.90.1640.10">
    <property type="entry name" value="inorganic pyrophosphatase (n-terminal core)"/>
    <property type="match status" value="1"/>
</dbReference>
<dbReference type="InterPro" id="IPR001667">
    <property type="entry name" value="DDH_dom"/>
</dbReference>
<dbReference type="InterPro" id="IPR000160">
    <property type="entry name" value="GGDEF_dom"/>
</dbReference>
<keyword evidence="6" id="KW-0378">Hydrolase</keyword>
<dbReference type="GO" id="GO:0106409">
    <property type="term" value="F:cyclic-di-AMP phosphodiesterase activity"/>
    <property type="evidence" value="ECO:0007669"/>
    <property type="project" value="RHEA"/>
</dbReference>
<evidence type="ECO:0000256" key="1">
    <source>
        <dbReference type="ARBA" id="ARBA00004651"/>
    </source>
</evidence>
<accession>A0A498R9A0</accession>
<feature type="binding site" evidence="7">
    <location>
        <position position="354"/>
    </location>
    <ligand>
        <name>Mn(2+)</name>
        <dbReference type="ChEBI" id="CHEBI:29035"/>
        <label>2</label>
    </ligand>
</feature>
<dbReference type="Pfam" id="PF01368">
    <property type="entry name" value="DHH"/>
    <property type="match status" value="1"/>
</dbReference>
<dbReference type="GO" id="GO:0016787">
    <property type="term" value="F:hydrolase activity"/>
    <property type="evidence" value="ECO:0007669"/>
    <property type="project" value="UniProtKB-UniRule"/>
</dbReference>
<dbReference type="GO" id="GO:0003676">
    <property type="term" value="F:nucleic acid binding"/>
    <property type="evidence" value="ECO:0007669"/>
    <property type="project" value="UniProtKB-UniRule"/>
</dbReference>
<proteinExistence type="inferred from homology"/>
<reference evidence="10 11" key="1">
    <citation type="submission" date="2018-06" db="EMBL/GenBank/DDBJ databases">
        <authorList>
            <person name="Strepis N."/>
        </authorList>
    </citation>
    <scope>NUCLEOTIDE SEQUENCE [LARGE SCALE GENOMIC DNA]</scope>
    <source>
        <strain evidence="10">LUCI</strain>
    </source>
</reference>
<feature type="binding site" evidence="7">
    <location>
        <position position="500"/>
    </location>
    <ligand>
        <name>Mn(2+)</name>
        <dbReference type="ChEBI" id="CHEBI:29035"/>
        <label>2</label>
    </ligand>
</feature>
<dbReference type="OrthoDB" id="9759476at2"/>
<dbReference type="RefSeq" id="WP_122628453.1">
    <property type="nucleotide sequence ID" value="NZ_UPPP01000075.1"/>
</dbReference>
<feature type="binding site" evidence="7">
    <location>
        <position position="421"/>
    </location>
    <ligand>
        <name>Mn(2+)</name>
        <dbReference type="ChEBI" id="CHEBI:29035"/>
        <label>2</label>
    </ligand>
</feature>
<keyword evidence="7" id="KW-0479">Metal-binding</keyword>
<dbReference type="InterPro" id="IPR014528">
    <property type="entry name" value="GdpP/PdeA"/>
</dbReference>
<dbReference type="AlphaFoldDB" id="A0A498R9A0"/>
<dbReference type="GO" id="GO:0046872">
    <property type="term" value="F:metal ion binding"/>
    <property type="evidence" value="ECO:0007669"/>
    <property type="project" value="UniProtKB-KW"/>
</dbReference>
<dbReference type="PIRSF" id="PIRSF026583">
    <property type="entry name" value="YybT"/>
    <property type="match status" value="1"/>
</dbReference>
<dbReference type="PROSITE" id="PS50887">
    <property type="entry name" value="GGDEF"/>
    <property type="match status" value="1"/>
</dbReference>
<dbReference type="SUPFAM" id="SSF64182">
    <property type="entry name" value="DHH phosphoesterases"/>
    <property type="match status" value="1"/>
</dbReference>
<sequence>MGQGPSFWFDTRIYLAVSAALVLVIVYYNHFIAVVGAILLYVLYLYGRERHAIRQREITAYLESMSSHVDQASFFALQHLPLAIAILDQAGVVHWKNGVLTQWTQGQLEIGEPLSKVWPEFGFDAAGKKVETEVFHTGDKHYRVMYVPLNEGASPMFILYIMDITAIEAMRTKCHQAMPVFAYIQIDNYDDVLKGLNESQRTTILAEVNQLLVEWATGLDGFLKKYTEDMYIAVFNRQALDRLMNDKFEILDRIRTIQAGNKIPVTLSMGLATEDSPLAALAQKAQAGLDLALGRGGDQVSVYLDSRVQFFGGKAKAIEKNTRVKARIVAQAIREMLEDCDLALVMGHVGEDFDSLGAALGVAKMARALGKPVHVVVSHPGLAVDKLAEILPEGAEYQEVFINGTQALSRVTSRTLLFVVDTHRPELVAASELLSEVDKVIVIDHHRRAEVFIANPLLIYLEPSASSTSELVTELLLYFDERLDLTRFEATALYAGIIVDTKHFAVQTGVRTFDAASYLRRAGADPSLVRHLFRVDFETVKARAAVINHTEMLPGGVVISVCSDVKNAQVVASQAADMLLGIEGVKVSFVLFPLEDGVGVSARSQGDVNVQVIMEQIGGGGHQTVAGARVKNAGLEDVKQQVIEIITSYIKESESE</sequence>
<comment type="catalytic activity">
    <reaction evidence="6">
        <text>3',3'-c-di-AMP + H2O = 5'-O-phosphonoadenylyl-(3'-&gt;5')-adenosine + H(+)</text>
        <dbReference type="Rhea" id="RHEA:54420"/>
        <dbReference type="ChEBI" id="CHEBI:15377"/>
        <dbReference type="ChEBI" id="CHEBI:15378"/>
        <dbReference type="ChEBI" id="CHEBI:71500"/>
        <dbReference type="ChEBI" id="CHEBI:138171"/>
    </reaction>
</comment>
<dbReference type="InterPro" id="IPR051319">
    <property type="entry name" value="Oligoribo/pAp-PDE_c-di-AMP_PDE"/>
</dbReference>
<organism evidence="10 11">
    <name type="scientific">Lucifera butyrica</name>
    <dbReference type="NCBI Taxonomy" id="1351585"/>
    <lineage>
        <taxon>Bacteria</taxon>
        <taxon>Bacillati</taxon>
        <taxon>Bacillota</taxon>
        <taxon>Negativicutes</taxon>
        <taxon>Veillonellales</taxon>
        <taxon>Veillonellaceae</taxon>
        <taxon>Lucifera</taxon>
    </lineage>
</organism>
<dbReference type="Gene3D" id="3.30.450.20">
    <property type="entry name" value="PAS domain"/>
    <property type="match status" value="1"/>
</dbReference>
<comment type="cofactor">
    <cofactor evidence="7">
        <name>Mn(2+)</name>
        <dbReference type="ChEBI" id="CHEBI:29035"/>
    </cofactor>
    <text evidence="7">For phosphodiesterase activity, probably binds 2 Mn(2+) per subunit.</text>
</comment>
<comment type="function">
    <text evidence="6">Has phosphodiesterase (PDE) activity against cyclic-di-AMP (c-di-AMP).</text>
</comment>
<keyword evidence="5 6" id="KW-0472">Membrane</keyword>
<evidence type="ECO:0000256" key="7">
    <source>
        <dbReference type="PIRSR" id="PIRSR026583-50"/>
    </source>
</evidence>
<dbReference type="Pfam" id="PF02272">
    <property type="entry name" value="DHHA1"/>
    <property type="match status" value="1"/>
</dbReference>
<dbReference type="Gene3D" id="3.10.310.30">
    <property type="match status" value="1"/>
</dbReference>
<evidence type="ECO:0000256" key="3">
    <source>
        <dbReference type="ARBA" id="ARBA00022692"/>
    </source>
</evidence>
<keyword evidence="7" id="KW-0464">Manganese</keyword>
<feature type="binding site" evidence="7">
    <location>
        <position position="421"/>
    </location>
    <ligand>
        <name>Mn(2+)</name>
        <dbReference type="ChEBI" id="CHEBI:29035"/>
        <label>1</label>
    </ligand>
</feature>
<keyword evidence="11" id="KW-1185">Reference proteome</keyword>
<dbReference type="Proteomes" id="UP000277811">
    <property type="component" value="Unassembled WGS sequence"/>
</dbReference>
<dbReference type="Pfam" id="PF24898">
    <property type="entry name" value="GGDEF_GdpP"/>
    <property type="match status" value="1"/>
</dbReference>